<dbReference type="Proteomes" id="UP000279275">
    <property type="component" value="Unassembled WGS sequence"/>
</dbReference>
<evidence type="ECO:0000313" key="2">
    <source>
        <dbReference type="EMBL" id="RMI28027.1"/>
    </source>
</evidence>
<proteinExistence type="predicted"/>
<comment type="caution">
    <text evidence="2">The sequence shown here is derived from an EMBL/GenBank/DDBJ whole genome shotgun (WGS) entry which is preliminary data.</text>
</comment>
<gene>
    <name evidence="2" type="ORF">EBN03_31670</name>
</gene>
<accession>A0A3M2KQV1</accession>
<organism evidence="2 3">
    <name type="scientific">Nocardia stercoris</name>
    <dbReference type="NCBI Taxonomy" id="2483361"/>
    <lineage>
        <taxon>Bacteria</taxon>
        <taxon>Bacillati</taxon>
        <taxon>Actinomycetota</taxon>
        <taxon>Actinomycetes</taxon>
        <taxon>Mycobacteriales</taxon>
        <taxon>Nocardiaceae</taxon>
        <taxon>Nocardia</taxon>
    </lineage>
</organism>
<name>A0A3M2KQV1_9NOCA</name>
<reference evidence="2 3" key="1">
    <citation type="submission" date="2018-10" db="EMBL/GenBank/DDBJ databases">
        <title>Isolation from cow dung.</title>
        <authorList>
            <person name="Ling L."/>
        </authorList>
    </citation>
    <scope>NUCLEOTIDE SEQUENCE [LARGE SCALE GENOMIC DNA]</scope>
    <source>
        <strain evidence="2 3">NEAU-LL90</strain>
    </source>
</reference>
<dbReference type="EMBL" id="RFFH01000026">
    <property type="protein sequence ID" value="RMI28027.1"/>
    <property type="molecule type" value="Genomic_DNA"/>
</dbReference>
<keyword evidence="3" id="KW-1185">Reference proteome</keyword>
<protein>
    <submittedName>
        <fullName evidence="2">Uncharacterized protein</fullName>
    </submittedName>
</protein>
<dbReference type="AlphaFoldDB" id="A0A3M2KQV1"/>
<feature type="region of interest" description="Disordered" evidence="1">
    <location>
        <begin position="65"/>
        <end position="84"/>
    </location>
</feature>
<sequence>MQIVPSGIAFQSPSGKIKCIALAGLLCGVDLQKPPPDPQEQSRLPWQANVVEAVNSKVEIGEYSGSPAPWEVDGPGNRLPYGSTVTTRNGPTCRMDQVGLYCLNPDAKSAYRISDVGVVPFGCLAPSVTGREAWHC</sequence>
<evidence type="ECO:0000313" key="3">
    <source>
        <dbReference type="Proteomes" id="UP000279275"/>
    </source>
</evidence>
<evidence type="ECO:0000256" key="1">
    <source>
        <dbReference type="SAM" id="MobiDB-lite"/>
    </source>
</evidence>